<organism evidence="2 3">
    <name type="scientific">Protopolystoma xenopodis</name>
    <dbReference type="NCBI Taxonomy" id="117903"/>
    <lineage>
        <taxon>Eukaryota</taxon>
        <taxon>Metazoa</taxon>
        <taxon>Spiralia</taxon>
        <taxon>Lophotrochozoa</taxon>
        <taxon>Platyhelminthes</taxon>
        <taxon>Monogenea</taxon>
        <taxon>Polyopisthocotylea</taxon>
        <taxon>Polystomatidea</taxon>
        <taxon>Polystomatidae</taxon>
        <taxon>Protopolystoma</taxon>
    </lineage>
</organism>
<reference evidence="2" key="1">
    <citation type="submission" date="2018-11" db="EMBL/GenBank/DDBJ databases">
        <authorList>
            <consortium name="Pathogen Informatics"/>
        </authorList>
    </citation>
    <scope>NUCLEOTIDE SEQUENCE</scope>
</reference>
<dbReference type="Proteomes" id="UP000784294">
    <property type="component" value="Unassembled WGS sequence"/>
</dbReference>
<feature type="region of interest" description="Disordered" evidence="1">
    <location>
        <begin position="85"/>
        <end position="104"/>
    </location>
</feature>
<feature type="compositionally biased region" description="Polar residues" evidence="1">
    <location>
        <begin position="90"/>
        <end position="104"/>
    </location>
</feature>
<sequence length="127" mass="13570">MSISGVHQTTRLPSQFLCQWPWCLHLPVEAALFHWAEVKVCAGGSGSETLPKWPAGARSSVCFSQSRPSGCAGLVRSAKGCWRLRGKSPSGASGSCSKRASQRSQQRLGLVASAAWIDNIGSPNQHH</sequence>
<keyword evidence="3" id="KW-1185">Reference proteome</keyword>
<name>A0A3S5A9D9_9PLAT</name>
<evidence type="ECO:0000256" key="1">
    <source>
        <dbReference type="SAM" id="MobiDB-lite"/>
    </source>
</evidence>
<dbReference type="AlphaFoldDB" id="A0A3S5A9D9"/>
<proteinExistence type="predicted"/>
<comment type="caution">
    <text evidence="2">The sequence shown here is derived from an EMBL/GenBank/DDBJ whole genome shotgun (WGS) entry which is preliminary data.</text>
</comment>
<evidence type="ECO:0000313" key="3">
    <source>
        <dbReference type="Proteomes" id="UP000784294"/>
    </source>
</evidence>
<dbReference type="EMBL" id="CAAALY010036228">
    <property type="protein sequence ID" value="VEL18265.1"/>
    <property type="molecule type" value="Genomic_DNA"/>
</dbReference>
<protein>
    <submittedName>
        <fullName evidence="2">Uncharacterized protein</fullName>
    </submittedName>
</protein>
<accession>A0A3S5A9D9</accession>
<evidence type="ECO:0000313" key="2">
    <source>
        <dbReference type="EMBL" id="VEL18265.1"/>
    </source>
</evidence>
<gene>
    <name evidence="2" type="ORF">PXEA_LOCUS11705</name>
</gene>